<keyword evidence="1" id="KW-1185">Reference proteome</keyword>
<name>A0A8B8L0W1_ABRPR</name>
<proteinExistence type="predicted"/>
<dbReference type="OrthoDB" id="1937528at2759"/>
<dbReference type="Proteomes" id="UP000694853">
    <property type="component" value="Unplaced"/>
</dbReference>
<reference evidence="1" key="1">
    <citation type="journal article" date="2019" name="Toxins">
        <title>Detection of Abrin-Like and Prepropulchellin-Like Toxin Genes and Transcripts Using Whole Genome Sequencing and Full-Length Transcript Sequencing of Abrus precatorius.</title>
        <authorList>
            <person name="Hovde B.T."/>
            <person name="Daligault H.E."/>
            <person name="Hanschen E.R."/>
            <person name="Kunde Y.A."/>
            <person name="Johnson M.B."/>
            <person name="Starkenburg S.R."/>
            <person name="Johnson S.L."/>
        </authorList>
    </citation>
    <scope>NUCLEOTIDE SEQUENCE [LARGE SCALE GENOMIC DNA]</scope>
</reference>
<dbReference type="PANTHER" id="PTHR31635:SF196">
    <property type="entry name" value="REVERSE TRANSCRIPTASE DOMAIN-CONTAINING PROTEIN-RELATED"/>
    <property type="match status" value="1"/>
</dbReference>
<evidence type="ECO:0000313" key="1">
    <source>
        <dbReference type="Proteomes" id="UP000694853"/>
    </source>
</evidence>
<dbReference type="GeneID" id="113859792"/>
<dbReference type="PANTHER" id="PTHR31635">
    <property type="entry name" value="REVERSE TRANSCRIPTASE DOMAIN-CONTAINING PROTEIN-RELATED"/>
    <property type="match status" value="1"/>
</dbReference>
<organism evidence="1 2">
    <name type="scientific">Abrus precatorius</name>
    <name type="common">Indian licorice</name>
    <name type="synonym">Glycine abrus</name>
    <dbReference type="NCBI Taxonomy" id="3816"/>
    <lineage>
        <taxon>Eukaryota</taxon>
        <taxon>Viridiplantae</taxon>
        <taxon>Streptophyta</taxon>
        <taxon>Embryophyta</taxon>
        <taxon>Tracheophyta</taxon>
        <taxon>Spermatophyta</taxon>
        <taxon>Magnoliopsida</taxon>
        <taxon>eudicotyledons</taxon>
        <taxon>Gunneridae</taxon>
        <taxon>Pentapetalae</taxon>
        <taxon>rosids</taxon>
        <taxon>fabids</taxon>
        <taxon>Fabales</taxon>
        <taxon>Fabaceae</taxon>
        <taxon>Papilionoideae</taxon>
        <taxon>50 kb inversion clade</taxon>
        <taxon>NPAAA clade</taxon>
        <taxon>indigoferoid/millettioid clade</taxon>
        <taxon>Abreae</taxon>
        <taxon>Abrus</taxon>
    </lineage>
</organism>
<accession>A0A8B8L0W1</accession>
<dbReference type="AlphaFoldDB" id="A0A8B8L0W1"/>
<gene>
    <name evidence="2" type="primary">LOC113859792</name>
</gene>
<evidence type="ECO:0000313" key="2">
    <source>
        <dbReference type="RefSeq" id="XP_027348279.1"/>
    </source>
</evidence>
<dbReference type="KEGG" id="aprc:113859792"/>
<sequence length="351" mass="40186">MANRLSGIVPKIIGQRQTTFIGERQIINGVVVANEIIDDARKRRRRCAIFKVDFLKAYDSVCWEYLLGNMARMGFCQKWCKWVELCLKSALVSVLVNGSPTEQFQTEKGYSVGDSGISVSMLQFADDTLFGDSGGGSSSSSRCNLDAYVIGFTKEIPMKVIHMVERVQRDFLWGSCPMNRKVASVNRKKCAKLKRWRLLNEEGELWYVVLKAKYYVGGKEVWRKARHVSEWWREIWRVDEGEGSRNGWLGKLFCIRTGNGGKTRFWHNVWSRDQPLKQDVEDNYDGMVTHQGNIQSRKHIRGIYNLKSVLLDVFESKTAKAPNSVNYVAPSLVEKSFCFCLEDHSEPLTVV</sequence>
<reference evidence="2" key="2">
    <citation type="submission" date="2025-08" db="UniProtKB">
        <authorList>
            <consortium name="RefSeq"/>
        </authorList>
    </citation>
    <scope>IDENTIFICATION</scope>
    <source>
        <tissue evidence="2">Young leaves</tissue>
    </source>
</reference>
<protein>
    <submittedName>
        <fullName evidence="2">Uncharacterized protein LOC113859792</fullName>
    </submittedName>
</protein>
<dbReference type="RefSeq" id="XP_027348279.1">
    <property type="nucleotide sequence ID" value="XM_027492478.1"/>
</dbReference>